<evidence type="ECO:0000313" key="1">
    <source>
        <dbReference type="EMBL" id="AWW36531.1"/>
    </source>
</evidence>
<proteinExistence type="predicted"/>
<name>A0A2Z4ITV3_9ACTN</name>
<dbReference type="AlphaFoldDB" id="A0A2Z4ITV3"/>
<accession>A0A2Z4ITV3</accession>
<dbReference type="KEGG" id="scad:DN051_07770"/>
<sequence>MIELKIPEIYWDDEKAVSLLGEYFTRRRSCGDLFYSGACFERLGGGGDAEHVADRFDGNDLVAITTLSVSLEPHGAINLLTDPDGHWARLLSLIPRDACLEDPRSDALIAEGGPAWELWERLAGTKQYPGKPDGSGPVVAGKVLARKRPHLIPIYDIRIKQLFERPKTDHSFWAALAAALQADNGAFYDQLACLRDKAGIGEDIGVLRVFDVIAWMHQGRQGQVSTS</sequence>
<dbReference type="Pfam" id="PF19827">
    <property type="entry name" value="DUF6308"/>
    <property type="match status" value="1"/>
</dbReference>
<dbReference type="EMBL" id="CP030073">
    <property type="protein sequence ID" value="AWW36531.1"/>
    <property type="molecule type" value="Genomic_DNA"/>
</dbReference>
<keyword evidence="2" id="KW-1185">Reference proteome</keyword>
<dbReference type="InterPro" id="IPR046275">
    <property type="entry name" value="DUF6308"/>
</dbReference>
<reference evidence="1 2" key="1">
    <citation type="journal article" date="2019" name="Int. J. Syst. Evol. Microbiol.">
        <title>Streptomyces cadmiisoli sp. nov., a novel actinomycete isolated from cadmium-contaminated soil.</title>
        <authorList>
            <person name="Li K."/>
            <person name="Tang X."/>
            <person name="Zhao J."/>
            <person name="Guo Y."/>
            <person name="Tang Y."/>
            <person name="Gao J."/>
        </authorList>
    </citation>
    <scope>NUCLEOTIDE SEQUENCE [LARGE SCALE GENOMIC DNA]</scope>
    <source>
        <strain evidence="1 2">ZFG47</strain>
    </source>
</reference>
<gene>
    <name evidence="1" type="ORF">DN051_07770</name>
</gene>
<organism evidence="1 2">
    <name type="scientific">Streptomyces cadmiisoli</name>
    <dbReference type="NCBI Taxonomy" id="2184053"/>
    <lineage>
        <taxon>Bacteria</taxon>
        <taxon>Bacillati</taxon>
        <taxon>Actinomycetota</taxon>
        <taxon>Actinomycetes</taxon>
        <taxon>Kitasatosporales</taxon>
        <taxon>Streptomycetaceae</taxon>
        <taxon>Streptomyces</taxon>
        <taxon>Streptomyces aurantiacus group</taxon>
    </lineage>
</organism>
<dbReference type="RefSeq" id="WP_112438360.1">
    <property type="nucleotide sequence ID" value="NZ_CP030073.1"/>
</dbReference>
<dbReference type="Proteomes" id="UP000249616">
    <property type="component" value="Chromosome"/>
</dbReference>
<protein>
    <submittedName>
        <fullName evidence="1">Uncharacterized protein</fullName>
    </submittedName>
</protein>
<evidence type="ECO:0000313" key="2">
    <source>
        <dbReference type="Proteomes" id="UP000249616"/>
    </source>
</evidence>